<dbReference type="Pfam" id="PF20151">
    <property type="entry name" value="DUF6533"/>
    <property type="match status" value="1"/>
</dbReference>
<proteinExistence type="predicted"/>
<dbReference type="AlphaFoldDB" id="A0A4S4LBT2"/>
<keyword evidence="1" id="KW-0472">Membrane</keyword>
<sequence length="362" mass="40119">MSSPDPAALRHAYEVGFVHLLANKYYILGSTVMLLYDHFLTFGDEVKFVWQAKISLPTCCFFIFRYATPVVSILNLVAEHSPHWTGSICSNWIWLPVAIGPIISASTGVILILRIYAIYGRARWVLFLLVSVYLAQLVVMGWSIPSGVPASLPPGWVGCVPSKELGTGNRLSGIYIAALTFDSSVFLLTLGRSFYMKFNDSKLGLVQLIIRDGIIYFFVIFIVNLLNVLLLSLAPDDISAINAPFASLITATMVLIFNLRSATRRNVHMSGVQATALTTEFAEVTEWHVQSGQISMTLSQPRRDENGDRGGFIGLDEFDAPLDGGWSGSVARESFDEGAERSEFPHSQIIELTRMRDVQDRL</sequence>
<feature type="domain" description="DUF6533" evidence="2">
    <location>
        <begin position="25"/>
        <end position="69"/>
    </location>
</feature>
<feature type="transmembrane region" description="Helical" evidence="1">
    <location>
        <begin position="215"/>
        <end position="234"/>
    </location>
</feature>
<dbReference type="OrthoDB" id="2745134at2759"/>
<name>A0A4S4LBT2_9AGAM</name>
<dbReference type="Proteomes" id="UP000310158">
    <property type="component" value="Unassembled WGS sequence"/>
</dbReference>
<feature type="transmembrane region" description="Helical" evidence="1">
    <location>
        <begin position="174"/>
        <end position="195"/>
    </location>
</feature>
<organism evidence="3 4">
    <name type="scientific">Bondarzewia mesenterica</name>
    <dbReference type="NCBI Taxonomy" id="1095465"/>
    <lineage>
        <taxon>Eukaryota</taxon>
        <taxon>Fungi</taxon>
        <taxon>Dikarya</taxon>
        <taxon>Basidiomycota</taxon>
        <taxon>Agaricomycotina</taxon>
        <taxon>Agaricomycetes</taxon>
        <taxon>Russulales</taxon>
        <taxon>Bondarzewiaceae</taxon>
        <taxon>Bondarzewia</taxon>
    </lineage>
</organism>
<keyword evidence="1" id="KW-0812">Transmembrane</keyword>
<accession>A0A4S4LBT2</accession>
<keyword evidence="4" id="KW-1185">Reference proteome</keyword>
<dbReference type="InterPro" id="IPR045340">
    <property type="entry name" value="DUF6533"/>
</dbReference>
<evidence type="ECO:0000259" key="2">
    <source>
        <dbReference type="Pfam" id="PF20151"/>
    </source>
</evidence>
<feature type="transmembrane region" description="Helical" evidence="1">
    <location>
        <begin position="240"/>
        <end position="259"/>
    </location>
</feature>
<dbReference type="EMBL" id="SGPL01000699">
    <property type="protein sequence ID" value="THH08438.1"/>
    <property type="molecule type" value="Genomic_DNA"/>
</dbReference>
<feature type="transmembrane region" description="Helical" evidence="1">
    <location>
        <begin position="124"/>
        <end position="144"/>
    </location>
</feature>
<protein>
    <recommendedName>
        <fullName evidence="2">DUF6533 domain-containing protein</fullName>
    </recommendedName>
</protein>
<keyword evidence="1" id="KW-1133">Transmembrane helix</keyword>
<feature type="transmembrane region" description="Helical" evidence="1">
    <location>
        <begin position="54"/>
        <end position="78"/>
    </location>
</feature>
<reference evidence="3 4" key="1">
    <citation type="submission" date="2019-02" db="EMBL/GenBank/DDBJ databases">
        <title>Genome sequencing of the rare red list fungi Bondarzewia mesenterica.</title>
        <authorList>
            <person name="Buettner E."/>
            <person name="Kellner H."/>
        </authorList>
    </citation>
    <scope>NUCLEOTIDE SEQUENCE [LARGE SCALE GENOMIC DNA]</scope>
    <source>
        <strain evidence="3 4">DSM 108281</strain>
    </source>
</reference>
<comment type="caution">
    <text evidence="3">The sequence shown here is derived from an EMBL/GenBank/DDBJ whole genome shotgun (WGS) entry which is preliminary data.</text>
</comment>
<evidence type="ECO:0000256" key="1">
    <source>
        <dbReference type="SAM" id="Phobius"/>
    </source>
</evidence>
<evidence type="ECO:0000313" key="4">
    <source>
        <dbReference type="Proteomes" id="UP000310158"/>
    </source>
</evidence>
<feature type="transmembrane region" description="Helical" evidence="1">
    <location>
        <begin position="93"/>
        <end position="117"/>
    </location>
</feature>
<gene>
    <name evidence="3" type="ORF">EW146_g8990</name>
</gene>
<feature type="transmembrane region" description="Helical" evidence="1">
    <location>
        <begin position="25"/>
        <end position="42"/>
    </location>
</feature>
<evidence type="ECO:0000313" key="3">
    <source>
        <dbReference type="EMBL" id="THH08438.1"/>
    </source>
</evidence>